<dbReference type="AlphaFoldDB" id="A0A9W6WMX8"/>
<feature type="compositionally biased region" description="Low complexity" evidence="1">
    <location>
        <begin position="84"/>
        <end position="97"/>
    </location>
</feature>
<evidence type="ECO:0000313" key="2">
    <source>
        <dbReference type="EMBL" id="GMF10624.1"/>
    </source>
</evidence>
<dbReference type="EMBL" id="BSXW01000050">
    <property type="protein sequence ID" value="GMF10624.1"/>
    <property type="molecule type" value="Genomic_DNA"/>
</dbReference>
<evidence type="ECO:0000256" key="1">
    <source>
        <dbReference type="SAM" id="MobiDB-lite"/>
    </source>
</evidence>
<feature type="region of interest" description="Disordered" evidence="1">
    <location>
        <begin position="138"/>
        <end position="163"/>
    </location>
</feature>
<protein>
    <submittedName>
        <fullName evidence="2">Unnamed protein product</fullName>
    </submittedName>
</protein>
<gene>
    <name evidence="2" type="ORF">Plil01_000140700</name>
</gene>
<dbReference type="Proteomes" id="UP001165083">
    <property type="component" value="Unassembled WGS sequence"/>
</dbReference>
<organism evidence="2 3">
    <name type="scientific">Phytophthora lilii</name>
    <dbReference type="NCBI Taxonomy" id="2077276"/>
    <lineage>
        <taxon>Eukaryota</taxon>
        <taxon>Sar</taxon>
        <taxon>Stramenopiles</taxon>
        <taxon>Oomycota</taxon>
        <taxon>Peronosporomycetes</taxon>
        <taxon>Peronosporales</taxon>
        <taxon>Peronosporaceae</taxon>
        <taxon>Phytophthora</taxon>
    </lineage>
</organism>
<evidence type="ECO:0000313" key="3">
    <source>
        <dbReference type="Proteomes" id="UP001165083"/>
    </source>
</evidence>
<comment type="caution">
    <text evidence="2">The sequence shown here is derived from an EMBL/GenBank/DDBJ whole genome shotgun (WGS) entry which is preliminary data.</text>
</comment>
<name>A0A9W6WMX8_9STRA</name>
<proteinExistence type="predicted"/>
<keyword evidence="3" id="KW-1185">Reference proteome</keyword>
<reference evidence="2" key="1">
    <citation type="submission" date="2023-04" db="EMBL/GenBank/DDBJ databases">
        <title>Phytophthora lilii NBRC 32176.</title>
        <authorList>
            <person name="Ichikawa N."/>
            <person name="Sato H."/>
            <person name="Tonouchi N."/>
        </authorList>
    </citation>
    <scope>NUCLEOTIDE SEQUENCE</scope>
    <source>
        <strain evidence="2">NBRC 32176</strain>
    </source>
</reference>
<accession>A0A9W6WMX8</accession>
<feature type="region of interest" description="Disordered" evidence="1">
    <location>
        <begin position="82"/>
        <end position="104"/>
    </location>
</feature>
<sequence length="163" mass="18342">MIKEETEDVNVDIRCSDRSLTSFVRKILAQIQVLNRSVDSRASSLSLIGALSEDEEYEVEDVLNSSRLKAGPPVIFNKSLADLSGRSPCSTTSTRSSYGRNEEDPERFHASLFARLQQVSKRAEETWCFAREQSIVAESVRQRSRSRSRRQTQSSEGSGYTSQ</sequence>